<evidence type="ECO:0000313" key="1">
    <source>
        <dbReference type="EMBL" id="GFY35962.1"/>
    </source>
</evidence>
<evidence type="ECO:0000313" key="2">
    <source>
        <dbReference type="Proteomes" id="UP000887159"/>
    </source>
</evidence>
<dbReference type="GO" id="GO:0003676">
    <property type="term" value="F:nucleic acid binding"/>
    <property type="evidence" value="ECO:0007669"/>
    <property type="project" value="InterPro"/>
</dbReference>
<dbReference type="AlphaFoldDB" id="A0A8X6WIW5"/>
<protein>
    <submittedName>
        <fullName evidence="1">Uncharacterized protein</fullName>
    </submittedName>
</protein>
<reference evidence="1" key="1">
    <citation type="submission" date="2020-08" db="EMBL/GenBank/DDBJ databases">
        <title>Multicomponent nature underlies the extraordinary mechanical properties of spider dragline silk.</title>
        <authorList>
            <person name="Kono N."/>
            <person name="Nakamura H."/>
            <person name="Mori M."/>
            <person name="Yoshida Y."/>
            <person name="Ohtoshi R."/>
            <person name="Malay A.D."/>
            <person name="Moran D.A.P."/>
            <person name="Tomita M."/>
            <person name="Numata K."/>
            <person name="Arakawa K."/>
        </authorList>
    </citation>
    <scope>NUCLEOTIDE SEQUENCE</scope>
</reference>
<keyword evidence="2" id="KW-1185">Reference proteome</keyword>
<dbReference type="Proteomes" id="UP000887159">
    <property type="component" value="Unassembled WGS sequence"/>
</dbReference>
<sequence length="81" mass="9266">MACCTSGLSSCMITRGVSNIVTTIPQESHEYPTYSPELSPCKYHIFDPLKKALNGWGFSYNHDVEAVVEFWFHNQLRSFFT</sequence>
<dbReference type="InterPro" id="IPR036397">
    <property type="entry name" value="RNaseH_sf"/>
</dbReference>
<proteinExistence type="predicted"/>
<accession>A0A8X6WIW5</accession>
<gene>
    <name evidence="1" type="ORF">TNCV_4843341</name>
</gene>
<dbReference type="Gene3D" id="3.30.420.10">
    <property type="entry name" value="Ribonuclease H-like superfamily/Ribonuclease H"/>
    <property type="match status" value="1"/>
</dbReference>
<dbReference type="EMBL" id="BMAU01021435">
    <property type="protein sequence ID" value="GFY35962.1"/>
    <property type="molecule type" value="Genomic_DNA"/>
</dbReference>
<organism evidence="1 2">
    <name type="scientific">Trichonephila clavipes</name>
    <name type="common">Golden silk orbweaver</name>
    <name type="synonym">Nephila clavipes</name>
    <dbReference type="NCBI Taxonomy" id="2585209"/>
    <lineage>
        <taxon>Eukaryota</taxon>
        <taxon>Metazoa</taxon>
        <taxon>Ecdysozoa</taxon>
        <taxon>Arthropoda</taxon>
        <taxon>Chelicerata</taxon>
        <taxon>Arachnida</taxon>
        <taxon>Araneae</taxon>
        <taxon>Araneomorphae</taxon>
        <taxon>Entelegynae</taxon>
        <taxon>Araneoidea</taxon>
        <taxon>Nephilidae</taxon>
        <taxon>Trichonephila</taxon>
    </lineage>
</organism>
<name>A0A8X6WIW5_TRICX</name>
<comment type="caution">
    <text evidence="1">The sequence shown here is derived from an EMBL/GenBank/DDBJ whole genome shotgun (WGS) entry which is preliminary data.</text>
</comment>